<sequence length="445" mass="49856">MSVDDFCRFCRESLRIKGILSNTRKIFECNKLLKEKSVCERLGALGLLLVKDRSRSCRICRSCCRLLVRMESDFAVFRRWQEAEREPVQEASTSADVKPYVEAGLIKVEKREVDISPPETPSKRLCPSPPSGSPTPAPASAPAPCQTSVTRKLSRPTTEMPTRRSQTEVLIHYPSQRVERFVCKANTGGIVENITKENWRTAANLLVRHKELFGHLKHIILKVIEDESKALCNPYKGFMLWRTKVADLKAFSFANLLSDLQHMSPFIFSILSLITNQSPYTICAAAAVALRGREPRLAAFAYYIDSVLQHGGAKKDVFKRLSKLGITTSHSCALVKQKEFTDTCGEQLRMPNVDNEILFDLQNDDEDTDDSADEGHAGFQSLVEACAKGLQMPVVDDESLYSSQYNEDEVTDDSADERVEDGAIEAGTYEGQQVFWCQVSVDGDH</sequence>
<gene>
    <name evidence="3" type="primary">LOC114442244</name>
</gene>
<dbReference type="OrthoDB" id="8754187at2759"/>
<feature type="compositionally biased region" description="Polar residues" evidence="1">
    <location>
        <begin position="145"/>
        <end position="160"/>
    </location>
</feature>
<reference evidence="3" key="1">
    <citation type="submission" date="2025-08" db="UniProtKB">
        <authorList>
            <consortium name="RefSeq"/>
        </authorList>
    </citation>
    <scope>IDENTIFICATION</scope>
</reference>
<dbReference type="Proteomes" id="UP000515145">
    <property type="component" value="Chromosome 10"/>
</dbReference>
<organism evidence="2 3">
    <name type="scientific">Parambassis ranga</name>
    <name type="common">Indian glassy fish</name>
    <dbReference type="NCBI Taxonomy" id="210632"/>
    <lineage>
        <taxon>Eukaryota</taxon>
        <taxon>Metazoa</taxon>
        <taxon>Chordata</taxon>
        <taxon>Craniata</taxon>
        <taxon>Vertebrata</taxon>
        <taxon>Euteleostomi</taxon>
        <taxon>Actinopterygii</taxon>
        <taxon>Neopterygii</taxon>
        <taxon>Teleostei</taxon>
        <taxon>Neoteleostei</taxon>
        <taxon>Acanthomorphata</taxon>
        <taxon>Ovalentaria</taxon>
        <taxon>Ambassidae</taxon>
        <taxon>Parambassis</taxon>
    </lineage>
</organism>
<proteinExistence type="predicted"/>
<name>A0A6P7J4D6_9TELE</name>
<evidence type="ECO:0000313" key="2">
    <source>
        <dbReference type="Proteomes" id="UP000515145"/>
    </source>
</evidence>
<protein>
    <submittedName>
        <fullName evidence="3">Uncharacterized protein LOC114442244</fullName>
    </submittedName>
</protein>
<evidence type="ECO:0000313" key="3">
    <source>
        <dbReference type="RefSeq" id="XP_028271433.1"/>
    </source>
</evidence>
<keyword evidence="2" id="KW-1185">Reference proteome</keyword>
<dbReference type="GeneID" id="114442244"/>
<dbReference type="RefSeq" id="XP_028271433.1">
    <property type="nucleotide sequence ID" value="XM_028415632.1"/>
</dbReference>
<accession>A0A6P7J4D6</accession>
<dbReference type="InParanoid" id="A0A6P7J4D6"/>
<feature type="region of interest" description="Disordered" evidence="1">
    <location>
        <begin position="112"/>
        <end position="165"/>
    </location>
</feature>
<evidence type="ECO:0000256" key="1">
    <source>
        <dbReference type="SAM" id="MobiDB-lite"/>
    </source>
</evidence>
<dbReference type="AlphaFoldDB" id="A0A6P7J4D6"/>
<feature type="compositionally biased region" description="Pro residues" evidence="1">
    <location>
        <begin position="127"/>
        <end position="141"/>
    </location>
</feature>